<dbReference type="GO" id="GO:0008375">
    <property type="term" value="F:acetylglucosaminyltransferase activity"/>
    <property type="evidence" value="ECO:0007669"/>
    <property type="project" value="TreeGrafter"/>
</dbReference>
<sequence length="310" mass="34349">HHTEPPMTCALAAEELPAPSLMSQHWHEELETSQLFFRELFMLQNVYHAHVDAIQGAISLPADSAAFSAPALFPGKEGGLGQDLSCGLTSTAWETSLALALAWCYLLNTCGQDLSLKNSSETIHLLEGLEGKNITPSGGAATSPHHHLHQIRAHPQPQNLIIYFGSVYVAVTCLFVLQNQHALHLLDTNSPEGHFWVMPCRIPGEHKTLESHLSDKKEKHRRIKGKYFQEASTTTVQVRGHVPGQRCYHWDTFPLSSHLKQKVNSDGHGRGVHPQAVLLSPLTSSKPNSCPHFHTIQSQHRNDLGHKQSE</sequence>
<dbReference type="PANTHER" id="PTHR19297:SF183">
    <property type="entry name" value="N-ACETYLLACTOSAMINIDE BETA-1,6-N-ACETYLGLUCOSAMINYL-TRANSFERASE"/>
    <property type="match status" value="1"/>
</dbReference>
<dbReference type="Proteomes" id="UP000016665">
    <property type="component" value="Chromosome 2"/>
</dbReference>
<feature type="region of interest" description="Disordered" evidence="1">
    <location>
        <begin position="288"/>
        <end position="310"/>
    </location>
</feature>
<dbReference type="Ensembl" id="ENSFALT00000037156.1">
    <property type="protein sequence ID" value="ENSFALP00000026799.1"/>
    <property type="gene ID" value="ENSFALG00000027486.1"/>
</dbReference>
<keyword evidence="3" id="KW-1185">Reference proteome</keyword>
<evidence type="ECO:0000256" key="1">
    <source>
        <dbReference type="SAM" id="MobiDB-lite"/>
    </source>
</evidence>
<accession>A0A803VVP3</accession>
<reference evidence="2 3" key="1">
    <citation type="journal article" date="2012" name="Nature">
        <title>The genomic landscape of species divergence in Ficedula flycatchers.</title>
        <authorList>
            <person name="Ellegren H."/>
            <person name="Smeds L."/>
            <person name="Burri R."/>
            <person name="Olason P.I."/>
            <person name="Backstrom N."/>
            <person name="Kawakami T."/>
            <person name="Kunstner A."/>
            <person name="Makinen H."/>
            <person name="Nadachowska-Brzyska K."/>
            <person name="Qvarnstrom A."/>
            <person name="Uebbing S."/>
            <person name="Wolf J.B."/>
        </authorList>
    </citation>
    <scope>NUCLEOTIDE SEQUENCE [LARGE SCALE GENOMIC DNA]</scope>
</reference>
<dbReference type="AlphaFoldDB" id="A0A803VVP3"/>
<evidence type="ECO:0000313" key="2">
    <source>
        <dbReference type="Ensembl" id="ENSFALP00000026799.1"/>
    </source>
</evidence>
<reference evidence="2" key="2">
    <citation type="submission" date="2025-08" db="UniProtKB">
        <authorList>
            <consortium name="Ensembl"/>
        </authorList>
    </citation>
    <scope>IDENTIFICATION</scope>
</reference>
<organism evidence="2 3">
    <name type="scientific">Ficedula albicollis</name>
    <name type="common">Collared flycatcher</name>
    <name type="synonym">Muscicapa albicollis</name>
    <dbReference type="NCBI Taxonomy" id="59894"/>
    <lineage>
        <taxon>Eukaryota</taxon>
        <taxon>Metazoa</taxon>
        <taxon>Chordata</taxon>
        <taxon>Craniata</taxon>
        <taxon>Vertebrata</taxon>
        <taxon>Euteleostomi</taxon>
        <taxon>Archelosauria</taxon>
        <taxon>Archosauria</taxon>
        <taxon>Dinosauria</taxon>
        <taxon>Saurischia</taxon>
        <taxon>Theropoda</taxon>
        <taxon>Coelurosauria</taxon>
        <taxon>Aves</taxon>
        <taxon>Neognathae</taxon>
        <taxon>Neoaves</taxon>
        <taxon>Telluraves</taxon>
        <taxon>Australaves</taxon>
        <taxon>Passeriformes</taxon>
        <taxon>Muscicapidae</taxon>
        <taxon>Ficedula</taxon>
    </lineage>
</organism>
<evidence type="ECO:0000313" key="3">
    <source>
        <dbReference type="Proteomes" id="UP000016665"/>
    </source>
</evidence>
<dbReference type="GO" id="GO:0007179">
    <property type="term" value="P:transforming growth factor beta receptor signaling pathway"/>
    <property type="evidence" value="ECO:0007669"/>
    <property type="project" value="TreeGrafter"/>
</dbReference>
<proteinExistence type="predicted"/>
<reference evidence="2" key="3">
    <citation type="submission" date="2025-09" db="UniProtKB">
        <authorList>
            <consortium name="Ensembl"/>
        </authorList>
    </citation>
    <scope>IDENTIFICATION</scope>
</reference>
<protein>
    <submittedName>
        <fullName evidence="2">Uncharacterized protein</fullName>
    </submittedName>
</protein>
<dbReference type="PANTHER" id="PTHR19297">
    <property type="entry name" value="GLYCOSYLTRANSFERASE 14 FAMILY MEMBER"/>
    <property type="match status" value="1"/>
</dbReference>
<feature type="compositionally biased region" description="Basic and acidic residues" evidence="1">
    <location>
        <begin position="300"/>
        <end position="310"/>
    </location>
</feature>
<name>A0A803VVP3_FICAL</name>